<dbReference type="PRINTS" id="PR00344">
    <property type="entry name" value="BCTRLSENSOR"/>
</dbReference>
<dbReference type="FunFam" id="3.30.565.10:FF:000010">
    <property type="entry name" value="Sensor histidine kinase RcsC"/>
    <property type="match status" value="1"/>
</dbReference>
<gene>
    <name evidence="3" type="ORF">ECRASSUSDP1_LOCUS28152</name>
</gene>
<organism evidence="3 4">
    <name type="scientific">Euplotes crassus</name>
    <dbReference type="NCBI Taxonomy" id="5936"/>
    <lineage>
        <taxon>Eukaryota</taxon>
        <taxon>Sar</taxon>
        <taxon>Alveolata</taxon>
        <taxon>Ciliophora</taxon>
        <taxon>Intramacronucleata</taxon>
        <taxon>Spirotrichea</taxon>
        <taxon>Hypotrichia</taxon>
        <taxon>Euplotida</taxon>
        <taxon>Euplotidae</taxon>
        <taxon>Moneuplotes</taxon>
    </lineage>
</organism>
<proteinExistence type="predicted"/>
<dbReference type="PANTHER" id="PTHR43719">
    <property type="entry name" value="TWO-COMPONENT HISTIDINE KINASE"/>
    <property type="match status" value="1"/>
</dbReference>
<dbReference type="Proteomes" id="UP001295684">
    <property type="component" value="Unassembled WGS sequence"/>
</dbReference>
<dbReference type="Gene3D" id="3.30.565.10">
    <property type="entry name" value="Histidine kinase-like ATPase, C-terminal domain"/>
    <property type="match status" value="1"/>
</dbReference>
<dbReference type="GO" id="GO:0000155">
    <property type="term" value="F:phosphorelay sensor kinase activity"/>
    <property type="evidence" value="ECO:0007669"/>
    <property type="project" value="InterPro"/>
</dbReference>
<comment type="caution">
    <text evidence="3">The sequence shown here is derived from an EMBL/GenBank/DDBJ whole genome shotgun (WGS) entry which is preliminary data.</text>
</comment>
<sequence length="296" mass="33717">MFSSISHEFRTPLNSFKNAIEMCMAIEKKELADPRNKDVNDHFDNNLRIASISSRILSSLVEDILDFAKIEAGIFSLNTGHFKIGDLLSDIKYIFQYQCEKKNIDLIFNFEQGLDQTYFYSDMSRIKQILMNLISNAYKFTFSGSITIDISKAGGNFFEPTRKLIIKVIDTGVGIKEKDQQNLFKMFGMVRKHRVQFNTKGSGLGLTICQKLVTQMGGDIELKSEYKAGTEVTFSIMEENIPRRAKIREEIKQERSSFRNSSVENRSIDTNGGLIESSLMGNAVNIPNFRSCKFIL</sequence>
<evidence type="ECO:0000256" key="1">
    <source>
        <dbReference type="ARBA" id="ARBA00022553"/>
    </source>
</evidence>
<evidence type="ECO:0000259" key="2">
    <source>
        <dbReference type="PROSITE" id="PS50109"/>
    </source>
</evidence>
<keyword evidence="4" id="KW-1185">Reference proteome</keyword>
<dbReference type="SUPFAM" id="SSF47384">
    <property type="entry name" value="Homodimeric domain of signal transducing histidine kinase"/>
    <property type="match status" value="1"/>
</dbReference>
<dbReference type="InterPro" id="IPR003594">
    <property type="entry name" value="HATPase_dom"/>
</dbReference>
<dbReference type="PANTHER" id="PTHR43719:SF28">
    <property type="entry name" value="PEROXIDE STRESS-ACTIVATED HISTIDINE KINASE MAK1-RELATED"/>
    <property type="match status" value="1"/>
</dbReference>
<dbReference type="InterPro" id="IPR004358">
    <property type="entry name" value="Sig_transdc_His_kin-like_C"/>
</dbReference>
<keyword evidence="1" id="KW-0597">Phosphoprotein</keyword>
<dbReference type="InterPro" id="IPR050956">
    <property type="entry name" value="2C_system_His_kinase"/>
</dbReference>
<evidence type="ECO:0000313" key="3">
    <source>
        <dbReference type="EMBL" id="CAI2386530.1"/>
    </source>
</evidence>
<dbReference type="InterPro" id="IPR005467">
    <property type="entry name" value="His_kinase_dom"/>
</dbReference>
<accession>A0AAD1Y8U8</accession>
<dbReference type="InterPro" id="IPR036097">
    <property type="entry name" value="HisK_dim/P_sf"/>
</dbReference>
<dbReference type="InterPro" id="IPR003661">
    <property type="entry name" value="HisK_dim/P_dom"/>
</dbReference>
<dbReference type="Gene3D" id="1.10.287.130">
    <property type="match status" value="1"/>
</dbReference>
<protein>
    <recommendedName>
        <fullName evidence="2">Histidine kinase domain-containing protein</fullName>
    </recommendedName>
</protein>
<dbReference type="Pfam" id="PF02518">
    <property type="entry name" value="HATPase_c"/>
    <property type="match status" value="1"/>
</dbReference>
<dbReference type="SUPFAM" id="SSF55874">
    <property type="entry name" value="ATPase domain of HSP90 chaperone/DNA topoisomerase II/histidine kinase"/>
    <property type="match status" value="1"/>
</dbReference>
<dbReference type="InterPro" id="IPR036890">
    <property type="entry name" value="HATPase_C_sf"/>
</dbReference>
<dbReference type="AlphaFoldDB" id="A0AAD1Y8U8"/>
<dbReference type="CDD" id="cd00082">
    <property type="entry name" value="HisKA"/>
    <property type="match status" value="1"/>
</dbReference>
<dbReference type="SMART" id="SM00387">
    <property type="entry name" value="HATPase_c"/>
    <property type="match status" value="1"/>
</dbReference>
<feature type="domain" description="Histidine kinase" evidence="2">
    <location>
        <begin position="4"/>
        <end position="240"/>
    </location>
</feature>
<dbReference type="Pfam" id="PF00512">
    <property type="entry name" value="HisKA"/>
    <property type="match status" value="1"/>
</dbReference>
<dbReference type="SMART" id="SM00388">
    <property type="entry name" value="HisKA"/>
    <property type="match status" value="1"/>
</dbReference>
<reference evidence="3" key="1">
    <citation type="submission" date="2023-07" db="EMBL/GenBank/DDBJ databases">
        <authorList>
            <consortium name="AG Swart"/>
            <person name="Singh M."/>
            <person name="Singh A."/>
            <person name="Seah K."/>
            <person name="Emmerich C."/>
        </authorList>
    </citation>
    <scope>NUCLEOTIDE SEQUENCE</scope>
    <source>
        <strain evidence="3">DP1</strain>
    </source>
</reference>
<dbReference type="EMBL" id="CAMPGE010029049">
    <property type="protein sequence ID" value="CAI2386530.1"/>
    <property type="molecule type" value="Genomic_DNA"/>
</dbReference>
<name>A0AAD1Y8U8_EUPCR</name>
<evidence type="ECO:0000313" key="4">
    <source>
        <dbReference type="Proteomes" id="UP001295684"/>
    </source>
</evidence>
<dbReference type="PROSITE" id="PS50109">
    <property type="entry name" value="HIS_KIN"/>
    <property type="match status" value="1"/>
</dbReference>